<protein>
    <recommendedName>
        <fullName evidence="6">Mid2 domain-containing protein</fullName>
    </recommendedName>
</protein>
<comment type="caution">
    <text evidence="4">The sequence shown here is derived from an EMBL/GenBank/DDBJ whole genome shotgun (WGS) entry which is preliminary data.</text>
</comment>
<evidence type="ECO:0000256" key="1">
    <source>
        <dbReference type="SAM" id="MobiDB-lite"/>
    </source>
</evidence>
<feature type="compositionally biased region" description="Low complexity" evidence="1">
    <location>
        <begin position="111"/>
        <end position="126"/>
    </location>
</feature>
<evidence type="ECO:0000313" key="5">
    <source>
        <dbReference type="Proteomes" id="UP001175228"/>
    </source>
</evidence>
<sequence length="219" mass="23378">MLLRIVLSCLSFSSSHGLSFDYFRGNVTVGIPITLSWHREANDSSRIEFVLRSLLGEASLDGLHLLNATDTTQLNGTIEVAFPGSGEYTVEAITNQTGVVTIAAAQRFEVTSSSTGTEPSSSSTMSVKRTGTSPRRTSIIIGAVLGTVVSLVLLVGGGAFLVIRHRGRRNWKHCRLSPNPKIHPGPGPGPEQGLHSPPVGNKNSETIFPMLEESRGESV</sequence>
<keyword evidence="5" id="KW-1185">Reference proteome</keyword>
<evidence type="ECO:0000256" key="3">
    <source>
        <dbReference type="SAM" id="SignalP"/>
    </source>
</evidence>
<evidence type="ECO:0008006" key="6">
    <source>
        <dbReference type="Google" id="ProtNLM"/>
    </source>
</evidence>
<reference evidence="4" key="1">
    <citation type="submission" date="2023-06" db="EMBL/GenBank/DDBJ databases">
        <authorList>
            <consortium name="Lawrence Berkeley National Laboratory"/>
            <person name="Ahrendt S."/>
            <person name="Sahu N."/>
            <person name="Indic B."/>
            <person name="Wong-Bajracharya J."/>
            <person name="Merenyi Z."/>
            <person name="Ke H.-M."/>
            <person name="Monk M."/>
            <person name="Kocsube S."/>
            <person name="Drula E."/>
            <person name="Lipzen A."/>
            <person name="Balint B."/>
            <person name="Henrissat B."/>
            <person name="Andreopoulos B."/>
            <person name="Martin F.M."/>
            <person name="Harder C.B."/>
            <person name="Rigling D."/>
            <person name="Ford K.L."/>
            <person name="Foster G.D."/>
            <person name="Pangilinan J."/>
            <person name="Papanicolaou A."/>
            <person name="Barry K."/>
            <person name="LaButti K."/>
            <person name="Viragh M."/>
            <person name="Koriabine M."/>
            <person name="Yan M."/>
            <person name="Riley R."/>
            <person name="Champramary S."/>
            <person name="Plett K.L."/>
            <person name="Tsai I.J."/>
            <person name="Slot J."/>
            <person name="Sipos G."/>
            <person name="Plett J."/>
            <person name="Nagy L.G."/>
            <person name="Grigoriev I.V."/>
        </authorList>
    </citation>
    <scope>NUCLEOTIDE SEQUENCE</scope>
    <source>
        <strain evidence="4">HWK02</strain>
    </source>
</reference>
<feature type="region of interest" description="Disordered" evidence="1">
    <location>
        <begin position="110"/>
        <end position="132"/>
    </location>
</feature>
<keyword evidence="2" id="KW-0812">Transmembrane</keyword>
<dbReference type="AlphaFoldDB" id="A0AA39UL97"/>
<feature type="chain" id="PRO_5041211996" description="Mid2 domain-containing protein" evidence="3">
    <location>
        <begin position="18"/>
        <end position="219"/>
    </location>
</feature>
<name>A0AA39UL97_9AGAR</name>
<gene>
    <name evidence="4" type="ORF">EDD18DRAFT_449354</name>
</gene>
<accession>A0AA39UL97</accession>
<organism evidence="4 5">
    <name type="scientific">Armillaria luteobubalina</name>
    <dbReference type="NCBI Taxonomy" id="153913"/>
    <lineage>
        <taxon>Eukaryota</taxon>
        <taxon>Fungi</taxon>
        <taxon>Dikarya</taxon>
        <taxon>Basidiomycota</taxon>
        <taxon>Agaricomycotina</taxon>
        <taxon>Agaricomycetes</taxon>
        <taxon>Agaricomycetidae</taxon>
        <taxon>Agaricales</taxon>
        <taxon>Marasmiineae</taxon>
        <taxon>Physalacriaceae</taxon>
        <taxon>Armillaria</taxon>
    </lineage>
</organism>
<dbReference type="Proteomes" id="UP001175228">
    <property type="component" value="Unassembled WGS sequence"/>
</dbReference>
<evidence type="ECO:0000313" key="4">
    <source>
        <dbReference type="EMBL" id="KAK0492643.1"/>
    </source>
</evidence>
<feature type="signal peptide" evidence="3">
    <location>
        <begin position="1"/>
        <end position="17"/>
    </location>
</feature>
<evidence type="ECO:0000256" key="2">
    <source>
        <dbReference type="SAM" id="Phobius"/>
    </source>
</evidence>
<keyword evidence="3" id="KW-0732">Signal</keyword>
<feature type="transmembrane region" description="Helical" evidence="2">
    <location>
        <begin position="139"/>
        <end position="163"/>
    </location>
</feature>
<proteinExistence type="predicted"/>
<feature type="region of interest" description="Disordered" evidence="1">
    <location>
        <begin position="173"/>
        <end position="219"/>
    </location>
</feature>
<keyword evidence="2" id="KW-0472">Membrane</keyword>
<keyword evidence="2" id="KW-1133">Transmembrane helix</keyword>
<dbReference type="EMBL" id="JAUEPU010000028">
    <property type="protein sequence ID" value="KAK0492643.1"/>
    <property type="molecule type" value="Genomic_DNA"/>
</dbReference>